<comment type="caution">
    <text evidence="1">The sequence shown here is derived from an EMBL/GenBank/DDBJ whole genome shotgun (WGS) entry which is preliminary data.</text>
</comment>
<reference evidence="1 2" key="1">
    <citation type="submission" date="2016-11" db="EMBL/GenBank/DDBJ databases">
        <title>Description of two novel members of the family Erysipelotrichaceae: Ileibacterium lipovorans gen. nov., sp. nov. and Dubosiella newyorkensis, gen. nov., sp. nov.</title>
        <authorList>
            <person name="Cox L.M."/>
            <person name="Sohn J."/>
            <person name="Tyrrell K.L."/>
            <person name="Citron D.M."/>
            <person name="Lawson P.A."/>
            <person name="Patel N.B."/>
            <person name="Iizumi T."/>
            <person name="Perez-Perez G.I."/>
            <person name="Goldstein E.J."/>
            <person name="Blaser M.J."/>
        </authorList>
    </citation>
    <scope>NUCLEOTIDE SEQUENCE [LARGE SCALE GENOMIC DNA]</scope>
    <source>
        <strain evidence="1 2">NYU-BL-A4</strain>
    </source>
</reference>
<dbReference type="STRING" id="1862672.BO225_11430"/>
<sequence>MDQEQQAIVLCQKNEGKKFLWKEQEGVFEIVEDCNCCGASNNVLFCFQSETKRTMLDAGMLLKAFQESKPL</sequence>
<gene>
    <name evidence="1" type="ORF">BO225_11430</name>
</gene>
<protein>
    <submittedName>
        <fullName evidence="1">Uncharacterized protein</fullName>
    </submittedName>
</protein>
<evidence type="ECO:0000313" key="1">
    <source>
        <dbReference type="EMBL" id="OLU43872.1"/>
    </source>
</evidence>
<dbReference type="OrthoDB" id="1655808at2"/>
<dbReference type="GeneID" id="78276540"/>
<dbReference type="Proteomes" id="UP000186705">
    <property type="component" value="Unassembled WGS sequence"/>
</dbReference>
<dbReference type="EMBL" id="MPKA01000139">
    <property type="protein sequence ID" value="OLU43872.1"/>
    <property type="molecule type" value="Genomic_DNA"/>
</dbReference>
<organism evidence="1 2">
    <name type="scientific">Dubosiella newyorkensis</name>
    <dbReference type="NCBI Taxonomy" id="1862672"/>
    <lineage>
        <taxon>Bacteria</taxon>
        <taxon>Bacillati</taxon>
        <taxon>Bacillota</taxon>
        <taxon>Erysipelotrichia</taxon>
        <taxon>Erysipelotrichales</taxon>
        <taxon>Erysipelotrichaceae</taxon>
        <taxon>Dubosiella</taxon>
    </lineage>
</organism>
<proteinExistence type="predicted"/>
<accession>A0A1U7NJN1</accession>
<name>A0A1U7NJN1_9FIRM</name>
<evidence type="ECO:0000313" key="2">
    <source>
        <dbReference type="Proteomes" id="UP000186705"/>
    </source>
</evidence>
<dbReference type="AlphaFoldDB" id="A0A1U7NJN1"/>
<dbReference type="RefSeq" id="WP_076342357.1">
    <property type="nucleotide sequence ID" value="NZ_CAJTMI010000022.1"/>
</dbReference>
<keyword evidence="2" id="KW-1185">Reference proteome</keyword>